<dbReference type="InterPro" id="IPR053819">
    <property type="entry name" value="TEADIR3_omega_loop"/>
</dbReference>
<gene>
    <name evidence="6" type="ORF">C7M84_006749</name>
</gene>
<evidence type="ECO:0000313" key="7">
    <source>
        <dbReference type="Proteomes" id="UP000283509"/>
    </source>
</evidence>
<proteinExistence type="predicted"/>
<dbReference type="GO" id="GO:0005634">
    <property type="term" value="C:nucleus"/>
    <property type="evidence" value="ECO:0007669"/>
    <property type="project" value="UniProtKB-SubCell"/>
</dbReference>
<organism evidence="6 7">
    <name type="scientific">Penaeus vannamei</name>
    <name type="common">Whiteleg shrimp</name>
    <name type="synonym">Litopenaeus vannamei</name>
    <dbReference type="NCBI Taxonomy" id="6689"/>
    <lineage>
        <taxon>Eukaryota</taxon>
        <taxon>Metazoa</taxon>
        <taxon>Ecdysozoa</taxon>
        <taxon>Arthropoda</taxon>
        <taxon>Crustacea</taxon>
        <taxon>Multicrustacea</taxon>
        <taxon>Malacostraca</taxon>
        <taxon>Eumalacostraca</taxon>
        <taxon>Eucarida</taxon>
        <taxon>Decapoda</taxon>
        <taxon>Dendrobranchiata</taxon>
        <taxon>Penaeoidea</taxon>
        <taxon>Penaeidae</taxon>
        <taxon>Penaeus</taxon>
    </lineage>
</organism>
<sequence length="274" mass="30344">MASVKAFRAPRFCCHDPPMQFTTIESCIKAHRISKCVIRFSRPTSLLPADVLAQVSDVISTVMSKEPYEVLKTAFLSRLEPFNHYKAPRSQRASEAQNARHSSSHFLTWDALSNAEFLVDTAAEVCSVPETKFTLSDTEIGEQHADAHYISANCVVLTYFSGDLATAVDEHFSRALTQSFSKSTKDPCPMSQRNLPASFWNSHYHAGMSGYPTAGSSVTLTGHESLYPDYSSLHGLHQGDPWAYNLTAAGQYGHHRSMADFTQVILHLILKVSP</sequence>
<name>A0A3R7N1H2_PENVA</name>
<reference evidence="6 7" key="1">
    <citation type="submission" date="2018-04" db="EMBL/GenBank/DDBJ databases">
        <authorList>
            <person name="Zhang X."/>
            <person name="Yuan J."/>
            <person name="Li F."/>
            <person name="Xiang J."/>
        </authorList>
    </citation>
    <scope>NUCLEOTIDE SEQUENCE [LARGE SCALE GENOMIC DNA]</scope>
    <source>
        <tissue evidence="6">Muscle</tissue>
    </source>
</reference>
<comment type="subcellular location">
    <subcellularLocation>
        <location evidence="1">Nucleus</location>
    </subcellularLocation>
</comment>
<dbReference type="InterPro" id="IPR055469">
    <property type="entry name" value="DUF7041"/>
</dbReference>
<dbReference type="PANTHER" id="PTHR15950:SF15">
    <property type="entry name" value="PROTEIN VESTIGIAL"/>
    <property type="match status" value="1"/>
</dbReference>
<feature type="domain" description="DUF7041" evidence="5">
    <location>
        <begin position="10"/>
        <end position="82"/>
    </location>
</feature>
<dbReference type="PANTHER" id="PTHR15950">
    <property type="entry name" value="TRANSCRIPTION COFACTOR VESTIGIAL-LIKE PROTEIN"/>
    <property type="match status" value="1"/>
</dbReference>
<dbReference type="Pfam" id="PF15238">
    <property type="entry name" value="TEADIR3"/>
    <property type="match status" value="1"/>
</dbReference>
<dbReference type="OrthoDB" id="10069705at2759"/>
<dbReference type="InterPro" id="IPR011520">
    <property type="entry name" value="Vg_fam"/>
</dbReference>
<keyword evidence="3" id="KW-0804">Transcription</keyword>
<evidence type="ECO:0000256" key="1">
    <source>
        <dbReference type="ARBA" id="ARBA00004123"/>
    </source>
</evidence>
<keyword evidence="2" id="KW-0805">Transcription regulation</keyword>
<evidence type="ECO:0000256" key="4">
    <source>
        <dbReference type="ARBA" id="ARBA00023242"/>
    </source>
</evidence>
<evidence type="ECO:0000313" key="6">
    <source>
        <dbReference type="EMBL" id="ROT74724.1"/>
    </source>
</evidence>
<dbReference type="Pfam" id="PF07545">
    <property type="entry name" value="Vg_Tdu"/>
    <property type="match status" value="1"/>
</dbReference>
<protein>
    <recommendedName>
        <fullName evidence="5">DUF7041 domain-containing protein</fullName>
    </recommendedName>
</protein>
<dbReference type="Proteomes" id="UP000283509">
    <property type="component" value="Unassembled WGS sequence"/>
</dbReference>
<evidence type="ECO:0000256" key="3">
    <source>
        <dbReference type="ARBA" id="ARBA00023163"/>
    </source>
</evidence>
<dbReference type="STRING" id="6689.A0A3R7N1H2"/>
<dbReference type="AlphaFoldDB" id="A0A3R7N1H2"/>
<dbReference type="Pfam" id="PF23055">
    <property type="entry name" value="DUF7041"/>
    <property type="match status" value="1"/>
</dbReference>
<keyword evidence="7" id="KW-1185">Reference proteome</keyword>
<accession>A0A3R7N1H2</accession>
<evidence type="ECO:0000259" key="5">
    <source>
        <dbReference type="Pfam" id="PF23055"/>
    </source>
</evidence>
<keyword evidence="4" id="KW-0539">Nucleus</keyword>
<reference evidence="6 7" key="2">
    <citation type="submission" date="2019-01" db="EMBL/GenBank/DDBJ databases">
        <title>The decoding of complex shrimp genome reveals the adaptation for benthos swimmer, frequently molting mechanism and breeding impact on genome.</title>
        <authorList>
            <person name="Sun Y."/>
            <person name="Gao Y."/>
            <person name="Yu Y."/>
        </authorList>
    </citation>
    <scope>NUCLEOTIDE SEQUENCE [LARGE SCALE GENOMIC DNA]</scope>
    <source>
        <tissue evidence="6">Muscle</tissue>
    </source>
</reference>
<dbReference type="EMBL" id="QCYY01001852">
    <property type="protein sequence ID" value="ROT74724.1"/>
    <property type="molecule type" value="Genomic_DNA"/>
</dbReference>
<dbReference type="GO" id="GO:0006355">
    <property type="term" value="P:regulation of DNA-templated transcription"/>
    <property type="evidence" value="ECO:0007669"/>
    <property type="project" value="InterPro"/>
</dbReference>
<evidence type="ECO:0000256" key="2">
    <source>
        <dbReference type="ARBA" id="ARBA00023015"/>
    </source>
</evidence>
<comment type="caution">
    <text evidence="6">The sequence shown here is derived from an EMBL/GenBank/DDBJ whole genome shotgun (WGS) entry which is preliminary data.</text>
</comment>